<dbReference type="SUPFAM" id="SSF56281">
    <property type="entry name" value="Metallo-hydrolase/oxidoreductase"/>
    <property type="match status" value="1"/>
</dbReference>
<evidence type="ECO:0000313" key="3">
    <source>
        <dbReference type="Proteomes" id="UP001611251"/>
    </source>
</evidence>
<dbReference type="InterPro" id="IPR001279">
    <property type="entry name" value="Metallo-B-lactamas"/>
</dbReference>
<proteinExistence type="predicted"/>
<organism evidence="2 3">
    <name type="scientific">Pantoea osteomyelitidis</name>
    <dbReference type="NCBI Taxonomy" id="3230026"/>
    <lineage>
        <taxon>Bacteria</taxon>
        <taxon>Pseudomonadati</taxon>
        <taxon>Pseudomonadota</taxon>
        <taxon>Gammaproteobacteria</taxon>
        <taxon>Enterobacterales</taxon>
        <taxon>Erwiniaceae</taxon>
        <taxon>Pantoea</taxon>
    </lineage>
</organism>
<dbReference type="PANTHER" id="PTHR15032">
    <property type="entry name" value="N-ACYL-PHOSPHATIDYLETHANOLAMINE-HYDROLYZING PHOSPHOLIPASE D"/>
    <property type="match status" value="1"/>
</dbReference>
<gene>
    <name evidence="2" type="ORF">ABU178_19310</name>
</gene>
<dbReference type="PANTHER" id="PTHR15032:SF4">
    <property type="entry name" value="N-ACYL-PHOSPHATIDYLETHANOLAMINE-HYDROLYZING PHOSPHOLIPASE D"/>
    <property type="match status" value="1"/>
</dbReference>
<dbReference type="Gene3D" id="3.60.15.10">
    <property type="entry name" value="Ribonuclease Z/Hydroxyacylglutathione hydrolase-like"/>
    <property type="match status" value="1"/>
</dbReference>
<comment type="caution">
    <text evidence="2">The sequence shown here is derived from an EMBL/GenBank/DDBJ whole genome shotgun (WGS) entry which is preliminary data.</text>
</comment>
<evidence type="ECO:0000313" key="2">
    <source>
        <dbReference type="EMBL" id="MFH8136297.1"/>
    </source>
</evidence>
<keyword evidence="3" id="KW-1185">Reference proteome</keyword>
<name>A0ABW7Q1E0_9GAMM</name>
<sequence length="366" mass="41645">MLIAALSLAVAVVGIYVWLSRPDFGASPSGLYKQAIERSPHYRDGEFRNLIETKVDTGNSSFISNLLSFILDRNPRLKPDTPIPTVRTDLKSLPRQQDVVIWLGHSSFYLQLNGTRILIDPVFSMNASPLPRTNVAFDGSSLYSAKDMPAIDLLLLSHDHWDHLDYASVTALRDKVSKVVTGLGVGAHLARWGYQEERIHEADWNEELNLISGLSIYVMPARHFSGRWLKRNQTLWVSFVLETPDHRLYFSGDSGYGPHFRDIGQRFNGFDMVALDMGQYDSRWANIHMFPEEAAQAADDLQAHALLPAHVGRFSIAAHDWDEPFNRIEQSSRNHAWRLLTPEAGEVVSFNAQEQRFRKWWSTTEQ</sequence>
<evidence type="ECO:0000259" key="1">
    <source>
        <dbReference type="Pfam" id="PF12706"/>
    </source>
</evidence>
<reference evidence="2 3" key="1">
    <citation type="submission" date="2024-08" db="EMBL/GenBank/DDBJ databases">
        <title>Pantoea ronii - a newly identified human opportunistic pathogen.</title>
        <authorList>
            <person name="Keidar-Friedman D."/>
            <person name="Sorek N."/>
            <person name="Leshin-Carmel D."/>
            <person name="Tsur A."/>
            <person name="Amsalem M."/>
            <person name="Tolkach D."/>
            <person name="Brosh-Nissimov T."/>
        </authorList>
    </citation>
    <scope>NUCLEOTIDE SEQUENCE [LARGE SCALE GENOMIC DNA]</scope>
    <source>
        <strain evidence="2 3">AA23256</strain>
    </source>
</reference>
<dbReference type="Proteomes" id="UP001611251">
    <property type="component" value="Unassembled WGS sequence"/>
</dbReference>
<dbReference type="InterPro" id="IPR024884">
    <property type="entry name" value="NAPE-PLD"/>
</dbReference>
<feature type="domain" description="Metallo-beta-lactamase" evidence="1">
    <location>
        <begin position="115"/>
        <end position="310"/>
    </location>
</feature>
<dbReference type="InterPro" id="IPR036866">
    <property type="entry name" value="RibonucZ/Hydroxyglut_hydro"/>
</dbReference>
<protein>
    <submittedName>
        <fullName evidence="2">MBL fold metallo-hydrolase</fullName>
    </submittedName>
</protein>
<accession>A0ABW7Q1E0</accession>
<dbReference type="PIRSF" id="PIRSF038896">
    <property type="entry name" value="NAPE-PLD"/>
    <property type="match status" value="1"/>
</dbReference>
<dbReference type="EMBL" id="JBGFSN010000012">
    <property type="protein sequence ID" value="MFH8136297.1"/>
    <property type="molecule type" value="Genomic_DNA"/>
</dbReference>
<dbReference type="RefSeq" id="WP_397217958.1">
    <property type="nucleotide sequence ID" value="NZ_JBGFSN010000012.1"/>
</dbReference>
<dbReference type="Pfam" id="PF12706">
    <property type="entry name" value="Lactamase_B_2"/>
    <property type="match status" value="1"/>
</dbReference>